<evidence type="ECO:0000313" key="1">
    <source>
        <dbReference type="EMBL" id="KAH3875307.1"/>
    </source>
</evidence>
<name>A0A9D4MH86_DREPO</name>
<dbReference type="EMBL" id="JAIWYP010000002">
    <property type="protein sequence ID" value="KAH3875307.1"/>
    <property type="molecule type" value="Genomic_DNA"/>
</dbReference>
<evidence type="ECO:0000313" key="2">
    <source>
        <dbReference type="Proteomes" id="UP000828390"/>
    </source>
</evidence>
<accession>A0A9D4MH86</accession>
<proteinExistence type="predicted"/>
<dbReference type="Proteomes" id="UP000828390">
    <property type="component" value="Unassembled WGS sequence"/>
</dbReference>
<reference evidence="1" key="2">
    <citation type="submission" date="2020-11" db="EMBL/GenBank/DDBJ databases">
        <authorList>
            <person name="McCartney M.A."/>
            <person name="Auch B."/>
            <person name="Kono T."/>
            <person name="Mallez S."/>
            <person name="Becker A."/>
            <person name="Gohl D.M."/>
            <person name="Silverstein K.A.T."/>
            <person name="Koren S."/>
            <person name="Bechman K.B."/>
            <person name="Herman A."/>
            <person name="Abrahante J.E."/>
            <person name="Garbe J."/>
        </authorList>
    </citation>
    <scope>NUCLEOTIDE SEQUENCE</scope>
    <source>
        <strain evidence="1">Duluth1</strain>
        <tissue evidence="1">Whole animal</tissue>
    </source>
</reference>
<dbReference type="AlphaFoldDB" id="A0A9D4MH86"/>
<gene>
    <name evidence="1" type="ORF">DPMN_038570</name>
</gene>
<organism evidence="1 2">
    <name type="scientific">Dreissena polymorpha</name>
    <name type="common">Zebra mussel</name>
    <name type="synonym">Mytilus polymorpha</name>
    <dbReference type="NCBI Taxonomy" id="45954"/>
    <lineage>
        <taxon>Eukaryota</taxon>
        <taxon>Metazoa</taxon>
        <taxon>Spiralia</taxon>
        <taxon>Lophotrochozoa</taxon>
        <taxon>Mollusca</taxon>
        <taxon>Bivalvia</taxon>
        <taxon>Autobranchia</taxon>
        <taxon>Heteroconchia</taxon>
        <taxon>Euheterodonta</taxon>
        <taxon>Imparidentia</taxon>
        <taxon>Neoheterodontei</taxon>
        <taxon>Myida</taxon>
        <taxon>Dreissenoidea</taxon>
        <taxon>Dreissenidae</taxon>
        <taxon>Dreissena</taxon>
    </lineage>
</organism>
<comment type="caution">
    <text evidence="1">The sequence shown here is derived from an EMBL/GenBank/DDBJ whole genome shotgun (WGS) entry which is preliminary data.</text>
</comment>
<protein>
    <submittedName>
        <fullName evidence="1">Uncharacterized protein</fullName>
    </submittedName>
</protein>
<keyword evidence="2" id="KW-1185">Reference proteome</keyword>
<sequence length="99" mass="11091">MAEDGFRFETSYDVHVPGHKSLYSSHSQVQCENASLETCTVINRLGYGPEIRQARRDAYNKYDRLITAWLPPVATDITTGSKAEELTGVFESDHDILVA</sequence>
<reference evidence="1" key="1">
    <citation type="journal article" date="2019" name="bioRxiv">
        <title>The Genome of the Zebra Mussel, Dreissena polymorpha: A Resource for Invasive Species Research.</title>
        <authorList>
            <person name="McCartney M.A."/>
            <person name="Auch B."/>
            <person name="Kono T."/>
            <person name="Mallez S."/>
            <person name="Zhang Y."/>
            <person name="Obille A."/>
            <person name="Becker A."/>
            <person name="Abrahante J.E."/>
            <person name="Garbe J."/>
            <person name="Badalamenti J.P."/>
            <person name="Herman A."/>
            <person name="Mangelson H."/>
            <person name="Liachko I."/>
            <person name="Sullivan S."/>
            <person name="Sone E.D."/>
            <person name="Koren S."/>
            <person name="Silverstein K.A.T."/>
            <person name="Beckman K.B."/>
            <person name="Gohl D.M."/>
        </authorList>
    </citation>
    <scope>NUCLEOTIDE SEQUENCE</scope>
    <source>
        <strain evidence="1">Duluth1</strain>
        <tissue evidence="1">Whole animal</tissue>
    </source>
</reference>